<sequence length="174" mass="17901">MAADRDQQGGAGRGEAEQGRQGPAVGVAGGVRQAGGLEAAVTRTLVSAAPMEPPTVRMLAFIPVAAPVCSGGTLPAMRLAIEAKASPMPSPNRPATTAICHWASCQKVRNPQASAPRAAPVVLERAQNAGVVRPDMGFTDLLRMVAGITATAFDDDARRDRVPAIALDGVRTAR</sequence>
<evidence type="ECO:0000256" key="1">
    <source>
        <dbReference type="SAM" id="MobiDB-lite"/>
    </source>
</evidence>
<dbReference type="EMBL" id="AWQX01000054">
    <property type="protein sequence ID" value="EST35393.1"/>
    <property type="molecule type" value="Genomic_DNA"/>
</dbReference>
<organism evidence="3 4">
    <name type="scientific">Streptomyces roseochromogenus subsp. oscitans DS 12.976</name>
    <dbReference type="NCBI Taxonomy" id="1352936"/>
    <lineage>
        <taxon>Bacteria</taxon>
        <taxon>Bacillati</taxon>
        <taxon>Actinomycetota</taxon>
        <taxon>Actinomycetes</taxon>
        <taxon>Kitasatosporales</taxon>
        <taxon>Streptomycetaceae</taxon>
        <taxon>Streptomyces</taxon>
    </lineage>
</organism>
<dbReference type="Proteomes" id="UP000017984">
    <property type="component" value="Chromosome"/>
</dbReference>
<feature type="region of interest" description="Disordered" evidence="1">
    <location>
        <begin position="1"/>
        <end position="28"/>
    </location>
</feature>
<comment type="caution">
    <text evidence="3">The sequence shown here is derived from an EMBL/GenBank/DDBJ whole genome shotgun (WGS) entry which is preliminary data.</text>
</comment>
<keyword evidence="4" id="KW-1185">Reference proteome</keyword>
<dbReference type="PATRIC" id="fig|1352936.5.peg.1314"/>
<dbReference type="InterPro" id="IPR036271">
    <property type="entry name" value="Tet_transcr_reg_TetR-rel_C_sf"/>
</dbReference>
<evidence type="ECO:0000313" key="4">
    <source>
        <dbReference type="Proteomes" id="UP000017984"/>
    </source>
</evidence>
<dbReference type="InterPro" id="IPR049445">
    <property type="entry name" value="TetR_SbtR-like_C"/>
</dbReference>
<proteinExistence type="predicted"/>
<dbReference type="Pfam" id="PF21597">
    <property type="entry name" value="TetR_C_43"/>
    <property type="match status" value="1"/>
</dbReference>
<evidence type="ECO:0000313" key="3">
    <source>
        <dbReference type="EMBL" id="EST35393.1"/>
    </source>
</evidence>
<dbReference type="SUPFAM" id="SSF48498">
    <property type="entry name" value="Tetracyclin repressor-like, C-terminal domain"/>
    <property type="match status" value="1"/>
</dbReference>
<protein>
    <recommendedName>
        <fullName evidence="2">Transcriptional regulator SbtR-like C-terminal domain-containing protein</fullName>
    </recommendedName>
</protein>
<dbReference type="HOGENOM" id="CLU_1539209_0_0_11"/>
<dbReference type="Gene3D" id="1.10.357.10">
    <property type="entry name" value="Tetracycline Repressor, domain 2"/>
    <property type="match status" value="1"/>
</dbReference>
<dbReference type="AlphaFoldDB" id="V6KTP9"/>
<gene>
    <name evidence="3" type="ORF">M878_06120</name>
</gene>
<evidence type="ECO:0000259" key="2">
    <source>
        <dbReference type="Pfam" id="PF21597"/>
    </source>
</evidence>
<accession>V6KTP9</accession>
<name>V6KTP9_STRRC</name>
<reference evidence="3 4" key="1">
    <citation type="journal article" date="2014" name="Genome Announc.">
        <title>Draft Genome Sequence of Streptomyces roseochromogenes subsp. oscitans DS 12.976, Producer of the Aminocoumarin Antibiotic Clorobiocin.</title>
        <authorList>
            <person name="Ruckert C."/>
            <person name="Kalinowski J."/>
            <person name="Heide L."/>
            <person name="Apel A.K."/>
        </authorList>
    </citation>
    <scope>NUCLEOTIDE SEQUENCE [LARGE SCALE GENOMIC DNA]</scope>
    <source>
        <strain evidence="3 4">DS 12.976</strain>
    </source>
</reference>
<feature type="domain" description="Transcriptional regulator SbtR-like C-terminal" evidence="2">
    <location>
        <begin position="117"/>
        <end position="171"/>
    </location>
</feature>